<protein>
    <submittedName>
        <fullName evidence="9">Branched-chain amino acid ABC transporter permease</fullName>
    </submittedName>
</protein>
<comment type="subcellular location">
    <subcellularLocation>
        <location evidence="1">Cell membrane</location>
        <topology evidence="1">Multi-pass membrane protein</topology>
    </subcellularLocation>
</comment>
<feature type="transmembrane region" description="Helical" evidence="8">
    <location>
        <begin position="221"/>
        <end position="241"/>
    </location>
</feature>
<name>A0A2M8PAZ6_9CHLR</name>
<evidence type="ECO:0000256" key="7">
    <source>
        <dbReference type="ARBA" id="ARBA00023136"/>
    </source>
</evidence>
<sequence length="254" mass="26813">MSALQWTRRAEFWRGMRDTVPLVIGAAPFGVIFGAIAVSGGAMPSGEAAQRLSPLAAQSMSLFVYAGASQFIAVELVRNSAAVIVVVFTTLIVNLRHALYSASLAPYLHGLPPHWLLPLGFTLTDETFVVSMARYQKPDPSPYKHWYQAGSAALMYACWQCFTLIGIAAGQSLPPEQVARLGLQFAATVTFIGMLIPMILSKALLVSAVASGAASVLLHGLPSRLGLLIAALIGIAAGILAERAASARAERAHG</sequence>
<evidence type="ECO:0000256" key="8">
    <source>
        <dbReference type="SAM" id="Phobius"/>
    </source>
</evidence>
<dbReference type="EMBL" id="PGTM01000288">
    <property type="protein sequence ID" value="PJF34726.1"/>
    <property type="molecule type" value="Genomic_DNA"/>
</dbReference>
<dbReference type="InterPro" id="IPR011606">
    <property type="entry name" value="Brnchd-chn_aa_trnsp_permease"/>
</dbReference>
<feature type="transmembrane region" description="Helical" evidence="8">
    <location>
        <begin position="81"/>
        <end position="99"/>
    </location>
</feature>
<feature type="transmembrane region" description="Helical" evidence="8">
    <location>
        <begin position="181"/>
        <end position="201"/>
    </location>
</feature>
<evidence type="ECO:0000256" key="6">
    <source>
        <dbReference type="ARBA" id="ARBA00022989"/>
    </source>
</evidence>
<keyword evidence="3" id="KW-0813">Transport</keyword>
<gene>
    <name evidence="9" type="ORF">CUN49_14205</name>
</gene>
<evidence type="ECO:0000256" key="2">
    <source>
        <dbReference type="ARBA" id="ARBA00010735"/>
    </source>
</evidence>
<feature type="transmembrane region" description="Helical" evidence="8">
    <location>
        <begin position="146"/>
        <end position="169"/>
    </location>
</feature>
<dbReference type="GO" id="GO:0005886">
    <property type="term" value="C:plasma membrane"/>
    <property type="evidence" value="ECO:0007669"/>
    <property type="project" value="UniProtKB-SubCell"/>
</dbReference>
<dbReference type="GO" id="GO:1903785">
    <property type="term" value="P:L-valine transmembrane transport"/>
    <property type="evidence" value="ECO:0007669"/>
    <property type="project" value="TreeGrafter"/>
</dbReference>
<dbReference type="PANTHER" id="PTHR34979">
    <property type="entry name" value="INNER MEMBRANE PROTEIN YGAZ"/>
    <property type="match status" value="1"/>
</dbReference>
<keyword evidence="5 8" id="KW-0812">Transmembrane</keyword>
<keyword evidence="6 8" id="KW-1133">Transmembrane helix</keyword>
<reference evidence="9 10" key="1">
    <citation type="submission" date="2017-11" db="EMBL/GenBank/DDBJ databases">
        <title>Evolution of Phototrophy in the Chloroflexi Phylum Driven by Horizontal Gene Transfer.</title>
        <authorList>
            <person name="Ward L.M."/>
            <person name="Hemp J."/>
            <person name="Shih P.M."/>
            <person name="Mcglynn S.E."/>
            <person name="Fischer W."/>
        </authorList>
    </citation>
    <scope>NUCLEOTIDE SEQUENCE [LARGE SCALE GENOMIC DNA]</scope>
    <source>
        <strain evidence="9">JP3_13</strain>
    </source>
</reference>
<proteinExistence type="inferred from homology"/>
<comment type="similarity">
    <text evidence="2">Belongs to the AzlC family.</text>
</comment>
<dbReference type="Pfam" id="PF03591">
    <property type="entry name" value="AzlC"/>
    <property type="match status" value="1"/>
</dbReference>
<evidence type="ECO:0000256" key="5">
    <source>
        <dbReference type="ARBA" id="ARBA00022692"/>
    </source>
</evidence>
<evidence type="ECO:0000313" key="9">
    <source>
        <dbReference type="EMBL" id="PJF34726.1"/>
    </source>
</evidence>
<evidence type="ECO:0000256" key="4">
    <source>
        <dbReference type="ARBA" id="ARBA00022475"/>
    </source>
</evidence>
<dbReference type="Proteomes" id="UP000229681">
    <property type="component" value="Unassembled WGS sequence"/>
</dbReference>
<accession>A0A2M8PAZ6</accession>
<keyword evidence="4" id="KW-1003">Cell membrane</keyword>
<evidence type="ECO:0000256" key="1">
    <source>
        <dbReference type="ARBA" id="ARBA00004651"/>
    </source>
</evidence>
<keyword evidence="7 8" id="KW-0472">Membrane</keyword>
<dbReference type="PANTHER" id="PTHR34979:SF1">
    <property type="entry name" value="INNER MEMBRANE PROTEIN YGAZ"/>
    <property type="match status" value="1"/>
</dbReference>
<evidence type="ECO:0000313" key="10">
    <source>
        <dbReference type="Proteomes" id="UP000229681"/>
    </source>
</evidence>
<feature type="transmembrane region" description="Helical" evidence="8">
    <location>
        <begin position="20"/>
        <end position="43"/>
    </location>
</feature>
<evidence type="ECO:0000256" key="3">
    <source>
        <dbReference type="ARBA" id="ARBA00022448"/>
    </source>
</evidence>
<comment type="caution">
    <text evidence="9">The sequence shown here is derived from an EMBL/GenBank/DDBJ whole genome shotgun (WGS) entry which is preliminary data.</text>
</comment>
<feature type="transmembrane region" description="Helical" evidence="8">
    <location>
        <begin position="55"/>
        <end position="74"/>
    </location>
</feature>
<dbReference type="AlphaFoldDB" id="A0A2M8PAZ6"/>
<organism evidence="9 10">
    <name type="scientific">Candidatus Thermofonsia Clade 1 bacterium</name>
    <dbReference type="NCBI Taxonomy" id="2364210"/>
    <lineage>
        <taxon>Bacteria</taxon>
        <taxon>Bacillati</taxon>
        <taxon>Chloroflexota</taxon>
        <taxon>Candidatus Thermofontia</taxon>
        <taxon>Candidatus Thermofonsia Clade 1</taxon>
    </lineage>
</organism>